<sequence length="97" mass="11209">MSDAPQVRQWMENTPASPVSGRTNKAIEALLAQEFTVYTHRNVRDAVQWAAGVGEDRTIEQYMERVVKYGPFESDATHIGRWGLDRDHELVEERDYE</sequence>
<gene>
    <name evidence="2" type="ORF">ACFSBT_20370</name>
</gene>
<evidence type="ECO:0000313" key="3">
    <source>
        <dbReference type="Proteomes" id="UP001597187"/>
    </source>
</evidence>
<dbReference type="AlphaFoldDB" id="A0ABD6B234"/>
<comment type="caution">
    <text evidence="2">The sequence shown here is derived from an EMBL/GenBank/DDBJ whole genome shotgun (WGS) entry which is preliminary data.</text>
</comment>
<name>A0ABD6B234_9EURY</name>
<reference evidence="2 3" key="1">
    <citation type="journal article" date="2019" name="Int. J. Syst. Evol. Microbiol.">
        <title>The Global Catalogue of Microorganisms (GCM) 10K type strain sequencing project: providing services to taxonomists for standard genome sequencing and annotation.</title>
        <authorList>
            <consortium name="The Broad Institute Genomics Platform"/>
            <consortium name="The Broad Institute Genome Sequencing Center for Infectious Disease"/>
            <person name="Wu L."/>
            <person name="Ma J."/>
        </authorList>
    </citation>
    <scope>NUCLEOTIDE SEQUENCE [LARGE SCALE GENOMIC DNA]</scope>
    <source>
        <strain evidence="2 3">CGMCC 1.12563</strain>
    </source>
</reference>
<feature type="compositionally biased region" description="Polar residues" evidence="1">
    <location>
        <begin position="11"/>
        <end position="21"/>
    </location>
</feature>
<evidence type="ECO:0000256" key="1">
    <source>
        <dbReference type="SAM" id="MobiDB-lite"/>
    </source>
</evidence>
<protein>
    <submittedName>
        <fullName evidence="2">Uncharacterized protein</fullName>
    </submittedName>
</protein>
<evidence type="ECO:0000313" key="2">
    <source>
        <dbReference type="EMBL" id="MFD1515641.1"/>
    </source>
</evidence>
<keyword evidence="3" id="KW-1185">Reference proteome</keyword>
<dbReference type="Proteomes" id="UP001597187">
    <property type="component" value="Unassembled WGS sequence"/>
</dbReference>
<feature type="region of interest" description="Disordered" evidence="1">
    <location>
        <begin position="1"/>
        <end position="21"/>
    </location>
</feature>
<organism evidence="2 3">
    <name type="scientific">Halomarina rubra</name>
    <dbReference type="NCBI Taxonomy" id="2071873"/>
    <lineage>
        <taxon>Archaea</taxon>
        <taxon>Methanobacteriati</taxon>
        <taxon>Methanobacteriota</taxon>
        <taxon>Stenosarchaea group</taxon>
        <taxon>Halobacteria</taxon>
        <taxon>Halobacteriales</taxon>
        <taxon>Natronomonadaceae</taxon>
        <taxon>Halomarina</taxon>
    </lineage>
</organism>
<accession>A0ABD6B234</accession>
<dbReference type="RefSeq" id="WP_250875550.1">
    <property type="nucleotide sequence ID" value="NZ_JALXFV010000008.1"/>
</dbReference>
<dbReference type="EMBL" id="JBHUDC010000008">
    <property type="protein sequence ID" value="MFD1515641.1"/>
    <property type="molecule type" value="Genomic_DNA"/>
</dbReference>
<proteinExistence type="predicted"/>